<comment type="caution">
    <text evidence="1">The sequence shown here is derived from an EMBL/GenBank/DDBJ whole genome shotgun (WGS) entry which is preliminary data.</text>
</comment>
<organism evidence="1 2">
    <name type="scientific">Brachionus plicatilis</name>
    <name type="common">Marine rotifer</name>
    <name type="synonym">Brachionus muelleri</name>
    <dbReference type="NCBI Taxonomy" id="10195"/>
    <lineage>
        <taxon>Eukaryota</taxon>
        <taxon>Metazoa</taxon>
        <taxon>Spiralia</taxon>
        <taxon>Gnathifera</taxon>
        <taxon>Rotifera</taxon>
        <taxon>Eurotatoria</taxon>
        <taxon>Monogononta</taxon>
        <taxon>Pseudotrocha</taxon>
        <taxon>Ploima</taxon>
        <taxon>Brachionidae</taxon>
        <taxon>Brachionus</taxon>
    </lineage>
</organism>
<dbReference type="EMBL" id="REGN01011687">
    <property type="protein sequence ID" value="RMZ97018.1"/>
    <property type="molecule type" value="Genomic_DNA"/>
</dbReference>
<accession>A0A3M7PDA3</accession>
<evidence type="ECO:0000313" key="2">
    <source>
        <dbReference type="Proteomes" id="UP000276133"/>
    </source>
</evidence>
<dbReference type="Proteomes" id="UP000276133">
    <property type="component" value="Unassembled WGS sequence"/>
</dbReference>
<keyword evidence="2" id="KW-1185">Reference proteome</keyword>
<evidence type="ECO:0000313" key="1">
    <source>
        <dbReference type="EMBL" id="RMZ97018.1"/>
    </source>
</evidence>
<feature type="non-terminal residue" evidence="1">
    <location>
        <position position="1"/>
    </location>
</feature>
<dbReference type="AlphaFoldDB" id="A0A3M7PDA3"/>
<name>A0A3M7PDA3_BRAPC</name>
<proteinExistence type="predicted"/>
<protein>
    <submittedName>
        <fullName evidence="1">Uncharacterized protein</fullName>
    </submittedName>
</protein>
<gene>
    <name evidence="1" type="ORF">BpHYR1_025831</name>
</gene>
<sequence length="95" mass="11224">ARFHLLEFNIELEDQICKNFYFFEWNKLEFPEKFKSNVSIGLENLTRKIMSAYSNSINEFNGDLFSHKGKPHLDSHHVISEKVQVHLESLIDVKI</sequence>
<reference evidence="1 2" key="1">
    <citation type="journal article" date="2018" name="Sci. Rep.">
        <title>Genomic signatures of local adaptation to the degree of environmental predictability in rotifers.</title>
        <authorList>
            <person name="Franch-Gras L."/>
            <person name="Hahn C."/>
            <person name="Garcia-Roger E.M."/>
            <person name="Carmona M.J."/>
            <person name="Serra M."/>
            <person name="Gomez A."/>
        </authorList>
    </citation>
    <scope>NUCLEOTIDE SEQUENCE [LARGE SCALE GENOMIC DNA]</scope>
    <source>
        <strain evidence="1">HYR1</strain>
    </source>
</reference>